<proteinExistence type="predicted"/>
<dbReference type="PANTHER" id="PTHR43233:SF1">
    <property type="entry name" value="FAMILY N-ACETYLTRANSFERASE, PUTATIVE (AFU_ORTHOLOGUE AFUA_6G03350)-RELATED"/>
    <property type="match status" value="1"/>
</dbReference>
<protein>
    <submittedName>
        <fullName evidence="2">GNAT family N-acetyltransferase</fullName>
    </submittedName>
</protein>
<dbReference type="CDD" id="cd04301">
    <property type="entry name" value="NAT_SF"/>
    <property type="match status" value="1"/>
</dbReference>
<reference evidence="2" key="1">
    <citation type="journal article" date="2018" name="Int. J. Syst. Evol. Microbiol.">
        <title>Neptunicella marina gen. nov., sp. nov., isolated from surface seawater.</title>
        <authorList>
            <person name="Liu X."/>
            <person name="Lai Q."/>
            <person name="Du Y."/>
            <person name="Zhang X."/>
            <person name="Liu Z."/>
            <person name="Sun F."/>
            <person name="Shao Z."/>
        </authorList>
    </citation>
    <scope>NUCLEOTIDE SEQUENCE</scope>
    <source>
        <strain evidence="2">S27-2</strain>
    </source>
</reference>
<evidence type="ECO:0000313" key="3">
    <source>
        <dbReference type="Proteomes" id="UP000601768"/>
    </source>
</evidence>
<feature type="domain" description="N-acetyltransferase" evidence="1">
    <location>
        <begin position="14"/>
        <end position="149"/>
    </location>
</feature>
<name>A0A8J6J0V0_9ALTE</name>
<dbReference type="GO" id="GO:0016747">
    <property type="term" value="F:acyltransferase activity, transferring groups other than amino-acyl groups"/>
    <property type="evidence" value="ECO:0007669"/>
    <property type="project" value="InterPro"/>
</dbReference>
<dbReference type="InterPro" id="IPR000182">
    <property type="entry name" value="GNAT_dom"/>
</dbReference>
<dbReference type="SUPFAM" id="SSF55729">
    <property type="entry name" value="Acyl-CoA N-acyltransferases (Nat)"/>
    <property type="match status" value="1"/>
</dbReference>
<reference evidence="2" key="2">
    <citation type="submission" date="2020-08" db="EMBL/GenBank/DDBJ databases">
        <authorList>
            <person name="Lai Q."/>
        </authorList>
    </citation>
    <scope>NUCLEOTIDE SEQUENCE</scope>
    <source>
        <strain evidence="2">S27-2</strain>
    </source>
</reference>
<dbReference type="AlphaFoldDB" id="A0A8J6J0V0"/>
<dbReference type="InterPro" id="IPR016181">
    <property type="entry name" value="Acyl_CoA_acyltransferase"/>
</dbReference>
<organism evidence="2 3">
    <name type="scientific">Neptunicella marina</name>
    <dbReference type="NCBI Taxonomy" id="2125989"/>
    <lineage>
        <taxon>Bacteria</taxon>
        <taxon>Pseudomonadati</taxon>
        <taxon>Pseudomonadota</taxon>
        <taxon>Gammaproteobacteria</taxon>
        <taxon>Alteromonadales</taxon>
        <taxon>Alteromonadaceae</taxon>
        <taxon>Neptunicella</taxon>
    </lineage>
</organism>
<dbReference type="EMBL" id="JACNEP010000022">
    <property type="protein sequence ID" value="MBC3767672.1"/>
    <property type="molecule type" value="Genomic_DNA"/>
</dbReference>
<dbReference type="Gene3D" id="3.40.630.30">
    <property type="match status" value="1"/>
</dbReference>
<evidence type="ECO:0000313" key="2">
    <source>
        <dbReference type="EMBL" id="MBC3767672.1"/>
    </source>
</evidence>
<accession>A0A8J6J0V0</accession>
<dbReference type="Pfam" id="PF13508">
    <property type="entry name" value="Acetyltransf_7"/>
    <property type="match status" value="1"/>
</dbReference>
<dbReference type="PANTHER" id="PTHR43233">
    <property type="entry name" value="FAMILY N-ACETYLTRANSFERASE, PUTATIVE (AFU_ORTHOLOGUE AFUA_6G03350)-RELATED"/>
    <property type="match status" value="1"/>
</dbReference>
<gene>
    <name evidence="2" type="ORF">H8B19_17465</name>
</gene>
<dbReference type="RefSeq" id="WP_186508302.1">
    <property type="nucleotide sequence ID" value="NZ_JACNEP010000022.1"/>
</dbReference>
<dbReference type="PROSITE" id="PS51186">
    <property type="entry name" value="GNAT"/>
    <property type="match status" value="1"/>
</dbReference>
<sequence length="149" mass="17215">MQSMIGQLENAGYRLSMEKDELQFDVIHGFLKDAYWCKNIPFEVVQRAAQNALTFAIFQHDKQVAYCRIVSDFAIFAHLADVFVLDEHRGKGLSKWLVHAVKQHPQLQGLRKWTLATSDAHELYRQFGFSEPTSPHTLMEISNNQIYMA</sequence>
<dbReference type="Proteomes" id="UP000601768">
    <property type="component" value="Unassembled WGS sequence"/>
</dbReference>
<dbReference type="InterPro" id="IPR053144">
    <property type="entry name" value="Acetyltransferase_Butenolide"/>
</dbReference>
<keyword evidence="3" id="KW-1185">Reference proteome</keyword>
<comment type="caution">
    <text evidence="2">The sequence shown here is derived from an EMBL/GenBank/DDBJ whole genome shotgun (WGS) entry which is preliminary data.</text>
</comment>
<evidence type="ECO:0000259" key="1">
    <source>
        <dbReference type="PROSITE" id="PS51186"/>
    </source>
</evidence>